<sequence length="1351" mass="150334">MRASVIVFILVVFLYVPQITFAREWVDSTGKFRVNAELVAVRGDNVVLERENGQIVSLPISRLCKADQDFLKQQAATKTPAKGTGSAPQTAPEPSDDQKLAGHALGILKTHCYRCHGEDGADEGGFDFVHDREKLVAAGYLLPKDAARSPLFDRMVSSDSPMPPKGESPRPSADEIDVVRAWIAEGATATSTMPTSEFVTNGLLYRLVSQDLMKLPSEDRGHARYFSTTHLYNLGVSDEELATYMTALAKLLNSLSWNRELAGLHPVSGQPHLFRIDLRDLKWSGKVWQQILDHYPHGLVDASRDALRVRMETSCEVPIVRADWFVASASRPPLYHTLAQIPSTDERLEALLRVDVDENIKAQKVVRLGFARSGVSQNNRLLERHESIFGAYWKSYDFAGNTDRKNLFDHPLGPGKISNSFEHDGGEIIFQLPNGLLAFMLTDAEGRRIDRGPIEIVSDPKQPDRRVVNGVSCMSCHYGGFIQKSDEIRRHVVANVSAYRNTDEILGLYPEDETAKQLIEKDTLGYLQALRSDQIGIDNPTRTGEPIVLIANRYQNELDLKQAAAEMGMGSHALLAELKRLNDTVVDRTFGALKIRGGVIKREIFDKAFLGLAERINLGQRAASTGNAIAKTDQRPLSPERTARPRSSNSTAPRTGNVPAAAQEALRAGIAAIGRGHWQAADDEFRIALRHSANNQVFQARVYEQAIQVYERGEALEPLLTAHQFLLDSCTNTAEIEQAKVNLFNSLFRFARKSSVSWLRQTNVTEIQWGTEPLPTSISNSLAAVFERQLQQTPHHEPALRVMLTYWTRVRNDQSKQFEILKLLDETLAKRDEKIGGMERFNYAHYHATSGDAAKGAELYSEIAREFGGRAAGDARVNEAQAWIRCNEVDKAATALSLAQRHFEGGEVGAAYSLEKIGDLFVSIDRQALAVGAFRAALRLEKSPIQIEKLQQKAAASLSGSSGPMASAGTGSMPADDLLDPRRVYRVKAQQSEQSAMQSPTSAVYQLIQAAESWVQAESPDDATRVLKKATSRLRVESNGGRDYEHKQIAQLYTLLDQPEEAVTHWAEAIKRCKSTHTIAEFQGYVDALLAKHPGMAVAEPLKGYIDPNYGFRMSATELEARPSGDSSSRATNLVQAAGKWSEAGDVQEVRRVGALAVTEIRKISSNSSHHPGERLYATLADSLQKVDLFNEAVYCYLGAIQLAKRDDDAVKYHQQMKRVCEENELSVPVIPQEFAQKLDPLNRYRVSAAEKEQKAKESSSESMQLHYWMQASNDWLKADERELASHAADQHLELLNRKGNVSDNTYRNLAEHYEKIGDDQRAIKTYERALEVSKSDYQKKSLQEKINALR</sequence>
<dbReference type="InterPro" id="IPR036909">
    <property type="entry name" value="Cyt_c-like_dom_sf"/>
</dbReference>
<dbReference type="Gene3D" id="1.25.40.10">
    <property type="entry name" value="Tetratricopeptide repeat domain"/>
    <property type="match status" value="2"/>
</dbReference>
<dbReference type="EMBL" id="SJPN01000005">
    <property type="protein sequence ID" value="TWU00912.1"/>
    <property type="molecule type" value="Genomic_DNA"/>
</dbReference>
<dbReference type="OrthoDB" id="9811281at2"/>
<evidence type="ECO:0000259" key="4">
    <source>
        <dbReference type="Pfam" id="PF07635"/>
    </source>
</evidence>
<dbReference type="GO" id="GO:0043130">
    <property type="term" value="F:ubiquitin binding"/>
    <property type="evidence" value="ECO:0007669"/>
    <property type="project" value="InterPro"/>
</dbReference>
<dbReference type="PANTHER" id="PTHR35889">
    <property type="entry name" value="CYCLOINULO-OLIGOSACCHARIDE FRUCTANOTRANSFERASE-RELATED"/>
    <property type="match status" value="1"/>
</dbReference>
<dbReference type="InterPro" id="IPR011429">
    <property type="entry name" value="Cyt_c_Planctomycete-type"/>
</dbReference>
<dbReference type="Gene3D" id="2.30.30.700">
    <property type="entry name" value="SLA1 homology domain 1"/>
    <property type="match status" value="1"/>
</dbReference>
<dbReference type="PANTHER" id="PTHR35889:SF3">
    <property type="entry name" value="F-BOX DOMAIN-CONTAINING PROTEIN"/>
    <property type="match status" value="1"/>
</dbReference>
<feature type="domain" description="Cytochrome C Planctomycete-type" evidence="4">
    <location>
        <begin position="112"/>
        <end position="166"/>
    </location>
</feature>
<evidence type="ECO:0000313" key="5">
    <source>
        <dbReference type="EMBL" id="TWU00912.1"/>
    </source>
</evidence>
<feature type="domain" description="SLA1 homology" evidence="3">
    <location>
        <begin position="17"/>
        <end position="76"/>
    </location>
</feature>
<dbReference type="RefSeq" id="WP_146521453.1">
    <property type="nucleotide sequence ID" value="NZ_CP151726.1"/>
</dbReference>
<dbReference type="GO" id="GO:0009055">
    <property type="term" value="F:electron transfer activity"/>
    <property type="evidence" value="ECO:0007669"/>
    <property type="project" value="InterPro"/>
</dbReference>
<feature type="region of interest" description="Disordered" evidence="2">
    <location>
        <begin position="627"/>
        <end position="659"/>
    </location>
</feature>
<dbReference type="InterPro" id="IPR007131">
    <property type="entry name" value="SHD1"/>
</dbReference>
<comment type="caution">
    <text evidence="5">The sequence shown here is derived from an EMBL/GenBank/DDBJ whole genome shotgun (WGS) entry which is preliminary data.</text>
</comment>
<evidence type="ECO:0000256" key="2">
    <source>
        <dbReference type="SAM" id="MobiDB-lite"/>
    </source>
</evidence>
<dbReference type="PROSITE" id="PS50005">
    <property type="entry name" value="TPR"/>
    <property type="match status" value="1"/>
</dbReference>
<feature type="compositionally biased region" description="Polar residues" evidence="2">
    <location>
        <begin position="645"/>
        <end position="654"/>
    </location>
</feature>
<proteinExistence type="predicted"/>
<dbReference type="GO" id="GO:0030674">
    <property type="term" value="F:protein-macromolecule adaptor activity"/>
    <property type="evidence" value="ECO:0007669"/>
    <property type="project" value="InterPro"/>
</dbReference>
<reference evidence="5 6" key="1">
    <citation type="submission" date="2019-02" db="EMBL/GenBank/DDBJ databases">
        <title>Deep-cultivation of Planctomycetes and their phenomic and genomic characterization uncovers novel biology.</title>
        <authorList>
            <person name="Wiegand S."/>
            <person name="Jogler M."/>
            <person name="Boedeker C."/>
            <person name="Pinto D."/>
            <person name="Vollmers J."/>
            <person name="Rivas-Marin E."/>
            <person name="Kohn T."/>
            <person name="Peeters S.H."/>
            <person name="Heuer A."/>
            <person name="Rast P."/>
            <person name="Oberbeckmann S."/>
            <person name="Bunk B."/>
            <person name="Jeske O."/>
            <person name="Meyerdierks A."/>
            <person name="Storesund J.E."/>
            <person name="Kallscheuer N."/>
            <person name="Luecker S."/>
            <person name="Lage O.M."/>
            <person name="Pohl T."/>
            <person name="Merkel B.J."/>
            <person name="Hornburger P."/>
            <person name="Mueller R.-W."/>
            <person name="Bruemmer F."/>
            <person name="Labrenz M."/>
            <person name="Spormann A.M."/>
            <person name="Op Den Camp H."/>
            <person name="Overmann J."/>
            <person name="Amann R."/>
            <person name="Jetten M.S.M."/>
            <person name="Mascher T."/>
            <person name="Medema M.H."/>
            <person name="Devos D.P."/>
            <person name="Kaster A.-K."/>
            <person name="Ovreas L."/>
            <person name="Rohde M."/>
            <person name="Galperin M.Y."/>
            <person name="Jogler C."/>
        </authorList>
    </citation>
    <scope>NUCLEOTIDE SEQUENCE [LARGE SCALE GENOMIC DNA]</scope>
    <source>
        <strain evidence="5 6">Pla52n</strain>
    </source>
</reference>
<dbReference type="Pfam" id="PF03983">
    <property type="entry name" value="SHD1"/>
    <property type="match status" value="1"/>
</dbReference>
<dbReference type="SMART" id="SM00028">
    <property type="entry name" value="TPR"/>
    <property type="match status" value="5"/>
</dbReference>
<protein>
    <submittedName>
        <fullName evidence="5">Uncharacterized protein</fullName>
    </submittedName>
</protein>
<name>A0A5C6APM4_9BACT</name>
<dbReference type="Pfam" id="PF13176">
    <property type="entry name" value="TPR_7"/>
    <property type="match status" value="1"/>
</dbReference>
<keyword evidence="1" id="KW-0802">TPR repeat</keyword>
<evidence type="ECO:0000259" key="3">
    <source>
        <dbReference type="Pfam" id="PF03983"/>
    </source>
</evidence>
<evidence type="ECO:0000313" key="6">
    <source>
        <dbReference type="Proteomes" id="UP000320176"/>
    </source>
</evidence>
<gene>
    <name evidence="5" type="ORF">Pla52n_42810</name>
</gene>
<dbReference type="InterPro" id="IPR011990">
    <property type="entry name" value="TPR-like_helical_dom_sf"/>
</dbReference>
<feature type="region of interest" description="Disordered" evidence="2">
    <location>
        <begin position="74"/>
        <end position="98"/>
    </location>
</feature>
<dbReference type="GO" id="GO:0042802">
    <property type="term" value="F:identical protein binding"/>
    <property type="evidence" value="ECO:0007669"/>
    <property type="project" value="InterPro"/>
</dbReference>
<dbReference type="GO" id="GO:0020037">
    <property type="term" value="F:heme binding"/>
    <property type="evidence" value="ECO:0007669"/>
    <property type="project" value="InterPro"/>
</dbReference>
<feature type="repeat" description="TPR" evidence="1">
    <location>
        <begin position="1304"/>
        <end position="1337"/>
    </location>
</feature>
<organism evidence="5 6">
    <name type="scientific">Stieleria varia</name>
    <dbReference type="NCBI Taxonomy" id="2528005"/>
    <lineage>
        <taxon>Bacteria</taxon>
        <taxon>Pseudomonadati</taxon>
        <taxon>Planctomycetota</taxon>
        <taxon>Planctomycetia</taxon>
        <taxon>Pirellulales</taxon>
        <taxon>Pirellulaceae</taxon>
        <taxon>Stieleria</taxon>
    </lineage>
</organism>
<dbReference type="Pfam" id="PF07635">
    <property type="entry name" value="PSCyt1"/>
    <property type="match status" value="1"/>
</dbReference>
<dbReference type="InterPro" id="IPR019734">
    <property type="entry name" value="TPR_rpt"/>
</dbReference>
<dbReference type="SUPFAM" id="SSF46626">
    <property type="entry name" value="Cytochrome c"/>
    <property type="match status" value="1"/>
</dbReference>
<evidence type="ECO:0000256" key="1">
    <source>
        <dbReference type="PROSITE-ProRule" id="PRU00339"/>
    </source>
</evidence>
<accession>A0A5C6APM4</accession>
<dbReference type="GO" id="GO:0008092">
    <property type="term" value="F:cytoskeletal protein binding"/>
    <property type="evidence" value="ECO:0007669"/>
    <property type="project" value="InterPro"/>
</dbReference>
<dbReference type="Proteomes" id="UP000320176">
    <property type="component" value="Unassembled WGS sequence"/>
</dbReference>
<keyword evidence="6" id="KW-1185">Reference proteome</keyword>
<dbReference type="SUPFAM" id="SSF48452">
    <property type="entry name" value="TPR-like"/>
    <property type="match status" value="2"/>
</dbReference>